<dbReference type="KEGG" id="lfc:LFE_1326"/>
<protein>
    <submittedName>
        <fullName evidence="3">Putative transposase</fullName>
    </submittedName>
</protein>
<dbReference type="Pfam" id="PF13551">
    <property type="entry name" value="HTH_29"/>
    <property type="match status" value="1"/>
</dbReference>
<dbReference type="InterPro" id="IPR001584">
    <property type="entry name" value="Integrase_cat-core"/>
</dbReference>
<dbReference type="PATRIC" id="fig|1162668.3.peg.1562"/>
<reference evidence="3 4" key="1">
    <citation type="journal article" date="2012" name="J. Bacteriol.">
        <title>Complete Genome Sequence of Leptospirillum ferrooxidans Strain C2-3, Isolated from a Fresh Volcanic Ash Deposit on the Island of Miyake, Japan.</title>
        <authorList>
            <person name="Fujimura R."/>
            <person name="Sato Y."/>
            <person name="Nishizawa T."/>
            <person name="Oshima K."/>
            <person name="Kim S.-W."/>
            <person name="Hattori M."/>
            <person name="Kamijo T."/>
            <person name="Ohta H."/>
        </authorList>
    </citation>
    <scope>NUCLEOTIDE SEQUENCE [LARGE SCALE GENOMIC DNA]</scope>
    <source>
        <strain evidence="3 4">C2-3</strain>
    </source>
</reference>
<evidence type="ECO:0000259" key="2">
    <source>
        <dbReference type="PROSITE" id="PS50994"/>
    </source>
</evidence>
<dbReference type="InterPro" id="IPR047797">
    <property type="entry name" value="ISNCY_transpos"/>
</dbReference>
<organism evidence="3 4">
    <name type="scientific">Leptospirillum ferrooxidans (strain C2-3)</name>
    <dbReference type="NCBI Taxonomy" id="1162668"/>
    <lineage>
        <taxon>Bacteria</taxon>
        <taxon>Pseudomonadati</taxon>
        <taxon>Nitrospirota</taxon>
        <taxon>Nitrospiria</taxon>
        <taxon>Nitrospirales</taxon>
        <taxon>Nitrospiraceae</taxon>
        <taxon>Leptospirillum</taxon>
    </lineage>
</organism>
<reference evidence="4" key="2">
    <citation type="submission" date="2012-03" db="EMBL/GenBank/DDBJ databases">
        <title>The complete genome sequence of the pioneer microbe on fresh volcanic deposit, Leptospirillum ferrooxidans strain C2-3.</title>
        <authorList>
            <person name="Fujimura R."/>
            <person name="Sato Y."/>
            <person name="Nishizawa T."/>
            <person name="Nanba K."/>
            <person name="Oshima K."/>
            <person name="Hattori M."/>
            <person name="Kamijo T."/>
            <person name="Ohta H."/>
        </authorList>
    </citation>
    <scope>NUCLEOTIDE SEQUENCE [LARGE SCALE GENOMIC DNA]</scope>
    <source>
        <strain evidence="4">C2-3</strain>
    </source>
</reference>
<evidence type="ECO:0000313" key="3">
    <source>
        <dbReference type="EMBL" id="BAM07009.1"/>
    </source>
</evidence>
<dbReference type="PROSITE" id="PS50994">
    <property type="entry name" value="INTEGRASE"/>
    <property type="match status" value="1"/>
</dbReference>
<evidence type="ECO:0000313" key="4">
    <source>
        <dbReference type="Proteomes" id="UP000007382"/>
    </source>
</evidence>
<keyword evidence="4" id="KW-1185">Reference proteome</keyword>
<name>I0IP10_LEPFC</name>
<dbReference type="NCBIfam" id="NF033594">
    <property type="entry name" value="transpos_ISNCY_2"/>
    <property type="match status" value="1"/>
</dbReference>
<dbReference type="Gene3D" id="3.30.420.10">
    <property type="entry name" value="Ribonuclease H-like superfamily/Ribonuclease H"/>
    <property type="match status" value="1"/>
</dbReference>
<feature type="region of interest" description="Disordered" evidence="1">
    <location>
        <begin position="384"/>
        <end position="414"/>
    </location>
</feature>
<feature type="compositionally biased region" description="Basic and acidic residues" evidence="1">
    <location>
        <begin position="391"/>
        <end position="401"/>
    </location>
</feature>
<dbReference type="InterPro" id="IPR036397">
    <property type="entry name" value="RNaseH_sf"/>
</dbReference>
<dbReference type="GO" id="GO:0015074">
    <property type="term" value="P:DNA integration"/>
    <property type="evidence" value="ECO:0007669"/>
    <property type="project" value="InterPro"/>
</dbReference>
<dbReference type="SUPFAM" id="SSF53098">
    <property type="entry name" value="Ribonuclease H-like"/>
    <property type="match status" value="1"/>
</dbReference>
<dbReference type="GO" id="GO:0003676">
    <property type="term" value="F:nucleic acid binding"/>
    <property type="evidence" value="ECO:0007669"/>
    <property type="project" value="InterPro"/>
</dbReference>
<dbReference type="eggNOG" id="COG2801">
    <property type="taxonomic scope" value="Bacteria"/>
</dbReference>
<evidence type="ECO:0000256" key="1">
    <source>
        <dbReference type="SAM" id="MobiDB-lite"/>
    </source>
</evidence>
<dbReference type="STRING" id="1162668.LFE_1326"/>
<dbReference type="AlphaFoldDB" id="I0IP10"/>
<dbReference type="Proteomes" id="UP000007382">
    <property type="component" value="Chromosome"/>
</dbReference>
<sequence>MDRTNVLQEIRKMRFEDTWNEWKKGCLTQEEAGRILGMSERTFRRYVRRVEEEGIQGILDKRLTQASSRRAPVDEALGLVEKYRSRHDGWNVKHFHFWYRKEGGKRSYTWVKKTLQENGAVRKAPGKGKHRKRRERAAWEGMMIHQDASSHPWVSGQIWDLVVTMDDATNEHYSMFFVEEEGTASSLQGIREVIGKKGLPSSLYTDRGSHYWVTPEAGGKVDKKNLTQFGRAMKQLGIEMIAAYSPEARGRSERAFRTHQERLPKELALAGITTMEAANRYLSDVYLPAFNTEFSHRAPEEGSAFVPWTGDSIDEILCEHHERIVGNDNCVSFEGRTLQIPSDRYRLHYVRATARSTGIPTDRSPCFMDPGSFPTILSKNRRFQKRKRNHEPKLFRPESARSKLMSENGETRSF</sequence>
<feature type="domain" description="Integrase catalytic" evidence="2">
    <location>
        <begin position="121"/>
        <end position="307"/>
    </location>
</feature>
<dbReference type="PANTHER" id="PTHR35004">
    <property type="entry name" value="TRANSPOSASE RV3428C-RELATED"/>
    <property type="match status" value="1"/>
</dbReference>
<dbReference type="EMBL" id="AP012342">
    <property type="protein sequence ID" value="BAM07009.1"/>
    <property type="molecule type" value="Genomic_DNA"/>
</dbReference>
<dbReference type="RefSeq" id="WP_014449498.1">
    <property type="nucleotide sequence ID" value="NC_017094.1"/>
</dbReference>
<dbReference type="PANTHER" id="PTHR35004:SF7">
    <property type="entry name" value="INTEGRASE PROTEIN"/>
    <property type="match status" value="1"/>
</dbReference>
<dbReference type="InterPro" id="IPR012337">
    <property type="entry name" value="RNaseH-like_sf"/>
</dbReference>
<accession>I0IP10</accession>
<proteinExistence type="predicted"/>
<gene>
    <name evidence="3" type="ordered locus">LFE_1326</name>
</gene>
<dbReference type="HOGENOM" id="CLU_041517_0_1_0"/>